<dbReference type="SUPFAM" id="SSF57959">
    <property type="entry name" value="Leucine zipper domain"/>
    <property type="match status" value="1"/>
</dbReference>
<dbReference type="Gene3D" id="1.20.5.170">
    <property type="match status" value="1"/>
</dbReference>
<dbReference type="PANTHER" id="PTHR39607">
    <property type="entry name" value="XANTHOCILLIN BIOSYNTHESIS CLUSTER TRANSCRIPTION FACTOR XANC-RELATED"/>
    <property type="match status" value="1"/>
</dbReference>
<accession>A0AAN6YJE5</accession>
<dbReference type="GO" id="GO:0003700">
    <property type="term" value="F:DNA-binding transcription factor activity"/>
    <property type="evidence" value="ECO:0007669"/>
    <property type="project" value="InterPro"/>
</dbReference>
<comment type="caution">
    <text evidence="3">The sequence shown here is derived from an EMBL/GenBank/DDBJ whole genome shotgun (WGS) entry which is preliminary data.</text>
</comment>
<evidence type="ECO:0000259" key="2">
    <source>
        <dbReference type="PROSITE" id="PS00036"/>
    </source>
</evidence>
<feature type="region of interest" description="Disordered" evidence="1">
    <location>
        <begin position="1"/>
        <end position="134"/>
    </location>
</feature>
<feature type="region of interest" description="Disordered" evidence="1">
    <location>
        <begin position="243"/>
        <end position="271"/>
    </location>
</feature>
<protein>
    <recommendedName>
        <fullName evidence="2">BZIP domain-containing protein</fullName>
    </recommendedName>
</protein>
<reference evidence="3" key="1">
    <citation type="journal article" date="2023" name="Mol. Phylogenet. Evol.">
        <title>Genome-scale phylogeny and comparative genomics of the fungal order Sordariales.</title>
        <authorList>
            <person name="Hensen N."/>
            <person name="Bonometti L."/>
            <person name="Westerberg I."/>
            <person name="Brannstrom I.O."/>
            <person name="Guillou S."/>
            <person name="Cros-Aarteil S."/>
            <person name="Calhoun S."/>
            <person name="Haridas S."/>
            <person name="Kuo A."/>
            <person name="Mondo S."/>
            <person name="Pangilinan J."/>
            <person name="Riley R."/>
            <person name="LaButti K."/>
            <person name="Andreopoulos B."/>
            <person name="Lipzen A."/>
            <person name="Chen C."/>
            <person name="Yan M."/>
            <person name="Daum C."/>
            <person name="Ng V."/>
            <person name="Clum A."/>
            <person name="Steindorff A."/>
            <person name="Ohm R.A."/>
            <person name="Martin F."/>
            <person name="Silar P."/>
            <person name="Natvig D.O."/>
            <person name="Lalanne C."/>
            <person name="Gautier V."/>
            <person name="Ament-Velasquez S.L."/>
            <person name="Kruys A."/>
            <person name="Hutchinson M.I."/>
            <person name="Powell A.J."/>
            <person name="Barry K."/>
            <person name="Miller A.N."/>
            <person name="Grigoriev I.V."/>
            <person name="Debuchy R."/>
            <person name="Gladieux P."/>
            <person name="Hiltunen Thoren M."/>
            <person name="Johannesson H."/>
        </authorList>
    </citation>
    <scope>NUCLEOTIDE SEQUENCE</scope>
    <source>
        <strain evidence="3">PSN293</strain>
    </source>
</reference>
<evidence type="ECO:0000313" key="4">
    <source>
        <dbReference type="Proteomes" id="UP001301769"/>
    </source>
</evidence>
<evidence type="ECO:0000256" key="1">
    <source>
        <dbReference type="SAM" id="MobiDB-lite"/>
    </source>
</evidence>
<dbReference type="AlphaFoldDB" id="A0AAN6YJE5"/>
<dbReference type="CDD" id="cd14688">
    <property type="entry name" value="bZIP_YAP"/>
    <property type="match status" value="1"/>
</dbReference>
<dbReference type="InterPro" id="IPR052635">
    <property type="entry name" value="Sec_Metab_Biosynth_Reg"/>
</dbReference>
<dbReference type="InterPro" id="IPR046347">
    <property type="entry name" value="bZIP_sf"/>
</dbReference>
<reference evidence="3" key="2">
    <citation type="submission" date="2023-05" db="EMBL/GenBank/DDBJ databases">
        <authorList>
            <consortium name="Lawrence Berkeley National Laboratory"/>
            <person name="Steindorff A."/>
            <person name="Hensen N."/>
            <person name="Bonometti L."/>
            <person name="Westerberg I."/>
            <person name="Brannstrom I.O."/>
            <person name="Guillou S."/>
            <person name="Cros-Aarteil S."/>
            <person name="Calhoun S."/>
            <person name="Haridas S."/>
            <person name="Kuo A."/>
            <person name="Mondo S."/>
            <person name="Pangilinan J."/>
            <person name="Riley R."/>
            <person name="Labutti K."/>
            <person name="Andreopoulos B."/>
            <person name="Lipzen A."/>
            <person name="Chen C."/>
            <person name="Yanf M."/>
            <person name="Daum C."/>
            <person name="Ng V."/>
            <person name="Clum A."/>
            <person name="Ohm R."/>
            <person name="Martin F."/>
            <person name="Silar P."/>
            <person name="Natvig D."/>
            <person name="Lalanne C."/>
            <person name="Gautier V."/>
            <person name="Ament-Velasquez S.L."/>
            <person name="Kruys A."/>
            <person name="Hutchinson M.I."/>
            <person name="Powell A.J."/>
            <person name="Barry K."/>
            <person name="Miller A.N."/>
            <person name="Grigoriev I.V."/>
            <person name="Debuchy R."/>
            <person name="Gladieux P."/>
            <person name="Thoren M.H."/>
            <person name="Johannesson H."/>
        </authorList>
    </citation>
    <scope>NUCLEOTIDE SEQUENCE</scope>
    <source>
        <strain evidence="3">PSN293</strain>
    </source>
</reference>
<keyword evidence="4" id="KW-1185">Reference proteome</keyword>
<name>A0AAN6YJE5_9PEZI</name>
<feature type="compositionally biased region" description="Basic and acidic residues" evidence="1">
    <location>
        <begin position="42"/>
        <end position="54"/>
    </location>
</feature>
<sequence length="295" mass="32844">MFAAMPHPTYAYPAQPQPQPTRQYSGHGTSSAFSSSANPDEDWTKISDLAERRRIQNRIAQRNYRKKLKKRLEDLERRAEEKTDGPSPSGSEKASSASRGSNKGRQSPSKTQKARSSSPHKHLSRAQYTPPLQEDDYVFHQTYDDRQRTPSPPMAPYYSSYPPPPAEEMLMPPYGSVQTYRPMTTDAYPEYLPASTGVPVTLPSLSHFNDAIIKREPPYSQGEEAMPYMSYSSYMPSGVDMGAGASSPYDQPMPHTPPLSHSYDHSANCSDSGYEYPATPLSLPGSPGTVHQQQF</sequence>
<organism evidence="3 4">
    <name type="scientific">Rhypophila decipiens</name>
    <dbReference type="NCBI Taxonomy" id="261697"/>
    <lineage>
        <taxon>Eukaryota</taxon>
        <taxon>Fungi</taxon>
        <taxon>Dikarya</taxon>
        <taxon>Ascomycota</taxon>
        <taxon>Pezizomycotina</taxon>
        <taxon>Sordariomycetes</taxon>
        <taxon>Sordariomycetidae</taxon>
        <taxon>Sordariales</taxon>
        <taxon>Naviculisporaceae</taxon>
        <taxon>Rhypophila</taxon>
    </lineage>
</organism>
<evidence type="ECO:0000313" key="3">
    <source>
        <dbReference type="EMBL" id="KAK4219836.1"/>
    </source>
</evidence>
<gene>
    <name evidence="3" type="ORF">QBC37DRAFT_72261</name>
</gene>
<dbReference type="PANTHER" id="PTHR39607:SF1">
    <property type="entry name" value="B-ZIP TRANSCRIPTION FACTOR (EUROFUNG)"/>
    <property type="match status" value="1"/>
</dbReference>
<dbReference type="InterPro" id="IPR004827">
    <property type="entry name" value="bZIP"/>
</dbReference>
<feature type="compositionally biased region" description="Low complexity" evidence="1">
    <location>
        <begin position="85"/>
        <end position="101"/>
    </location>
</feature>
<feature type="compositionally biased region" description="Polar residues" evidence="1">
    <location>
        <begin position="103"/>
        <end position="117"/>
    </location>
</feature>
<feature type="compositionally biased region" description="Basic and acidic residues" evidence="1">
    <location>
        <begin position="71"/>
        <end position="84"/>
    </location>
</feature>
<proteinExistence type="predicted"/>
<dbReference type="EMBL" id="MU858046">
    <property type="protein sequence ID" value="KAK4219836.1"/>
    <property type="molecule type" value="Genomic_DNA"/>
</dbReference>
<feature type="domain" description="BZIP" evidence="2">
    <location>
        <begin position="52"/>
        <end position="67"/>
    </location>
</feature>
<dbReference type="PROSITE" id="PS00036">
    <property type="entry name" value="BZIP_BASIC"/>
    <property type="match status" value="1"/>
</dbReference>
<dbReference type="Proteomes" id="UP001301769">
    <property type="component" value="Unassembled WGS sequence"/>
</dbReference>